<keyword evidence="1" id="KW-0732">Signal</keyword>
<organism evidence="2 3">
    <name type="scientific">Roseimicrobium gellanilyticum</name>
    <dbReference type="NCBI Taxonomy" id="748857"/>
    <lineage>
        <taxon>Bacteria</taxon>
        <taxon>Pseudomonadati</taxon>
        <taxon>Verrucomicrobiota</taxon>
        <taxon>Verrucomicrobiia</taxon>
        <taxon>Verrucomicrobiales</taxon>
        <taxon>Verrucomicrobiaceae</taxon>
        <taxon>Roseimicrobium</taxon>
    </lineage>
</organism>
<evidence type="ECO:0000256" key="1">
    <source>
        <dbReference type="SAM" id="SignalP"/>
    </source>
</evidence>
<feature type="chain" id="PRO_5016687429" description="DUF2271 domain-containing protein" evidence="1">
    <location>
        <begin position="22"/>
        <end position="172"/>
    </location>
</feature>
<dbReference type="AlphaFoldDB" id="A0A366HWY1"/>
<protein>
    <recommendedName>
        <fullName evidence="4">DUF2271 domain-containing protein</fullName>
    </recommendedName>
</protein>
<sequence length="172" mass="18881">MKSPLPLVVLTLAGAPLAAPAADVTLEIEIPRLEVAEYHRPYVAAWIENDQKKFVSNLFVWYQVEATRPGGDHGDHGEKWLKDLRKWWRVSGRDLKMPVDGLASPTKPAGKHQVSLTKAFQNLPGGTYTLLVEASREVGGRELLSVPFTWDGSALKAEKVQGSGELGSIILK</sequence>
<dbReference type="EMBL" id="QNRR01000001">
    <property type="protein sequence ID" value="RBP48199.1"/>
    <property type="molecule type" value="Genomic_DNA"/>
</dbReference>
<dbReference type="RefSeq" id="WP_113957070.1">
    <property type="nucleotide sequence ID" value="NZ_QNRR01000001.1"/>
</dbReference>
<evidence type="ECO:0000313" key="3">
    <source>
        <dbReference type="Proteomes" id="UP000253426"/>
    </source>
</evidence>
<comment type="caution">
    <text evidence="2">The sequence shown here is derived from an EMBL/GenBank/DDBJ whole genome shotgun (WGS) entry which is preliminary data.</text>
</comment>
<keyword evidence="3" id="KW-1185">Reference proteome</keyword>
<feature type="signal peptide" evidence="1">
    <location>
        <begin position="1"/>
        <end position="21"/>
    </location>
</feature>
<evidence type="ECO:0000313" key="2">
    <source>
        <dbReference type="EMBL" id="RBP48199.1"/>
    </source>
</evidence>
<proteinExistence type="predicted"/>
<gene>
    <name evidence="2" type="ORF">DES53_101999</name>
</gene>
<dbReference type="OrthoDB" id="195316at2"/>
<dbReference type="Pfam" id="PF10029">
    <property type="entry name" value="DUF2271"/>
    <property type="match status" value="1"/>
</dbReference>
<evidence type="ECO:0008006" key="4">
    <source>
        <dbReference type="Google" id="ProtNLM"/>
    </source>
</evidence>
<dbReference type="PIRSF" id="PIRSF014995">
    <property type="entry name" value="UCP014995"/>
    <property type="match status" value="1"/>
</dbReference>
<dbReference type="InterPro" id="IPR014469">
    <property type="entry name" value="DUF2271"/>
</dbReference>
<dbReference type="Proteomes" id="UP000253426">
    <property type="component" value="Unassembled WGS sequence"/>
</dbReference>
<name>A0A366HWY1_9BACT</name>
<accession>A0A366HWY1</accession>
<reference evidence="2 3" key="1">
    <citation type="submission" date="2018-06" db="EMBL/GenBank/DDBJ databases">
        <title>Genomic Encyclopedia of Type Strains, Phase IV (KMG-IV): sequencing the most valuable type-strain genomes for metagenomic binning, comparative biology and taxonomic classification.</title>
        <authorList>
            <person name="Goeker M."/>
        </authorList>
    </citation>
    <scope>NUCLEOTIDE SEQUENCE [LARGE SCALE GENOMIC DNA]</scope>
    <source>
        <strain evidence="2 3">DSM 25532</strain>
    </source>
</reference>